<evidence type="ECO:0000313" key="1">
    <source>
        <dbReference type="EMBL" id="MBB4041644.1"/>
    </source>
</evidence>
<keyword evidence="2" id="KW-1185">Reference proteome</keyword>
<organism evidence="1 2">
    <name type="scientific">Microvirga flocculans</name>
    <dbReference type="NCBI Taxonomy" id="217168"/>
    <lineage>
        <taxon>Bacteria</taxon>
        <taxon>Pseudomonadati</taxon>
        <taxon>Pseudomonadota</taxon>
        <taxon>Alphaproteobacteria</taxon>
        <taxon>Hyphomicrobiales</taxon>
        <taxon>Methylobacteriaceae</taxon>
        <taxon>Microvirga</taxon>
    </lineage>
</organism>
<evidence type="ECO:0000313" key="2">
    <source>
        <dbReference type="Proteomes" id="UP000519439"/>
    </source>
</evidence>
<gene>
    <name evidence="1" type="ORF">GGR34_003322</name>
</gene>
<name>A0A7W6IHM8_9HYPH</name>
<dbReference type="SUPFAM" id="SSF55811">
    <property type="entry name" value="Nudix"/>
    <property type="match status" value="1"/>
</dbReference>
<dbReference type="InterPro" id="IPR015797">
    <property type="entry name" value="NUDIX_hydrolase-like_dom_sf"/>
</dbReference>
<dbReference type="Proteomes" id="UP000519439">
    <property type="component" value="Unassembled WGS sequence"/>
</dbReference>
<dbReference type="RefSeq" id="WP_154664175.1">
    <property type="nucleotide sequence ID" value="NZ_JACIDC010000013.1"/>
</dbReference>
<comment type="caution">
    <text evidence="1">The sequence shown here is derived from an EMBL/GenBank/DDBJ whole genome shotgun (WGS) entry which is preliminary data.</text>
</comment>
<dbReference type="EMBL" id="JACIDC010000013">
    <property type="protein sequence ID" value="MBB4041644.1"/>
    <property type="molecule type" value="Genomic_DNA"/>
</dbReference>
<protein>
    <submittedName>
        <fullName evidence="1">8-oxo-dGTP pyrophosphatase MutT (NUDIX family)</fullName>
    </submittedName>
</protein>
<dbReference type="Gene3D" id="3.90.79.10">
    <property type="entry name" value="Nucleoside Triphosphate Pyrophosphohydrolase"/>
    <property type="match status" value="1"/>
</dbReference>
<reference evidence="1 2" key="1">
    <citation type="submission" date="2020-08" db="EMBL/GenBank/DDBJ databases">
        <title>Genomic Encyclopedia of Type Strains, Phase IV (KMG-IV): sequencing the most valuable type-strain genomes for metagenomic binning, comparative biology and taxonomic classification.</title>
        <authorList>
            <person name="Goeker M."/>
        </authorList>
    </citation>
    <scope>NUCLEOTIDE SEQUENCE [LARGE SCALE GENOMIC DNA]</scope>
    <source>
        <strain evidence="1 2">DSM 15743</strain>
    </source>
</reference>
<proteinExistence type="predicted"/>
<sequence>MTKPTYRILLDRGFTRRSLAIDYQPRAWSADRSNGETSHIDEVWLQRELRSRAEGRDLYDSELYRLDSFSARPEGIVLHLGDTSYKEYIATRLPSCTMKRADPIGTAIIPISADGFIPVGRRSSKAEVNPGRFFTFGGFFDRQQDCDRHTGRPDLFHCAQREVKEEFGLALPEEALEGLGIVYDELSCHPEISFGCRLPLAKADLSELDWSSELADLTFVHVRDLDHFVRDNEEEITSTLVGGFALLSKWMTQHEDRAVYA</sequence>
<accession>A0A7W6IHM8</accession>
<dbReference type="AlphaFoldDB" id="A0A7W6IHM8"/>